<dbReference type="InterPro" id="IPR016071">
    <property type="entry name" value="Staphylococal_nuclease_OB-fold"/>
</dbReference>
<dbReference type="AlphaFoldDB" id="A0A3B0YKG4"/>
<evidence type="ECO:0000259" key="4">
    <source>
        <dbReference type="PROSITE" id="PS50830"/>
    </source>
</evidence>
<dbReference type="GO" id="GO:0016787">
    <property type="term" value="F:hydrolase activity"/>
    <property type="evidence" value="ECO:0007669"/>
    <property type="project" value="UniProtKB-KW"/>
</dbReference>
<organism evidence="5">
    <name type="scientific">hydrothermal vent metagenome</name>
    <dbReference type="NCBI Taxonomy" id="652676"/>
    <lineage>
        <taxon>unclassified sequences</taxon>
        <taxon>metagenomes</taxon>
        <taxon>ecological metagenomes</taxon>
    </lineage>
</organism>
<dbReference type="PROSITE" id="PS50830">
    <property type="entry name" value="TNASE_3"/>
    <property type="match status" value="1"/>
</dbReference>
<reference evidence="5" key="1">
    <citation type="submission" date="2018-06" db="EMBL/GenBank/DDBJ databases">
        <authorList>
            <person name="Zhirakovskaya E."/>
        </authorList>
    </citation>
    <scope>NUCLEOTIDE SEQUENCE</scope>
</reference>
<dbReference type="Pfam" id="PF00565">
    <property type="entry name" value="SNase"/>
    <property type="match status" value="1"/>
</dbReference>
<dbReference type="PROSITE" id="PS51257">
    <property type="entry name" value="PROKAR_LIPOPROTEIN"/>
    <property type="match status" value="1"/>
</dbReference>
<dbReference type="Gene3D" id="2.40.50.90">
    <property type="match status" value="1"/>
</dbReference>
<keyword evidence="3" id="KW-0378">Hydrolase</keyword>
<evidence type="ECO:0000313" key="5">
    <source>
        <dbReference type="EMBL" id="VAW76613.1"/>
    </source>
</evidence>
<keyword evidence="2" id="KW-0255">Endonuclease</keyword>
<protein>
    <recommendedName>
        <fullName evidence="4">TNase-like domain-containing protein</fullName>
    </recommendedName>
</protein>
<dbReference type="SMART" id="SM00318">
    <property type="entry name" value="SNc"/>
    <property type="match status" value="1"/>
</dbReference>
<sequence>MSTITAKTLLHNLTFLIFSCLNISLYAATQPSICLLGKQSFFDAKVQKVIDGDTLLIKRIQPTPSSNKEEVIRVRLIGINTPERKNRQFPTQAYYHSALRSLRELIRKRHFKVKVVARKKDRHGRLLAHIFTDSGQNVQYHLLKQGLAFNLPWPPNLSYQACYRLAETLAIKSRLKIWQHPYYQPIMMEDLDSATIPAPKMNRNFRRIQGTVSSIGQSQNSRWINFTSKKGSVRIAEDDLRYFKPSIQQFRGKTIIITGYLLPKRSRSQSAPSFFMRIRHPHQIRTLNLQTTIGEDK</sequence>
<evidence type="ECO:0000256" key="2">
    <source>
        <dbReference type="ARBA" id="ARBA00022759"/>
    </source>
</evidence>
<dbReference type="InterPro" id="IPR035437">
    <property type="entry name" value="SNase_OB-fold_sf"/>
</dbReference>
<evidence type="ECO:0000256" key="1">
    <source>
        <dbReference type="ARBA" id="ARBA00022722"/>
    </source>
</evidence>
<proteinExistence type="predicted"/>
<dbReference type="GO" id="GO:0004519">
    <property type="term" value="F:endonuclease activity"/>
    <property type="evidence" value="ECO:0007669"/>
    <property type="project" value="UniProtKB-KW"/>
</dbReference>
<dbReference type="PANTHER" id="PTHR12302:SF3">
    <property type="entry name" value="SERINE_THREONINE-PROTEIN KINASE 31"/>
    <property type="match status" value="1"/>
</dbReference>
<dbReference type="SUPFAM" id="SSF50199">
    <property type="entry name" value="Staphylococcal nuclease"/>
    <property type="match status" value="1"/>
</dbReference>
<name>A0A3B0YKG4_9ZZZZ</name>
<accession>A0A3B0YKG4</accession>
<keyword evidence="1" id="KW-0540">Nuclease</keyword>
<evidence type="ECO:0000256" key="3">
    <source>
        <dbReference type="ARBA" id="ARBA00022801"/>
    </source>
</evidence>
<dbReference type="PANTHER" id="PTHR12302">
    <property type="entry name" value="EBNA2 BINDING PROTEIN P100"/>
    <property type="match status" value="1"/>
</dbReference>
<feature type="domain" description="TNase-like" evidence="4">
    <location>
        <begin position="40"/>
        <end position="180"/>
    </location>
</feature>
<dbReference type="EMBL" id="UOFL01000111">
    <property type="protein sequence ID" value="VAW76613.1"/>
    <property type="molecule type" value="Genomic_DNA"/>
</dbReference>
<gene>
    <name evidence="5" type="ORF">MNBD_GAMMA12-1367</name>
</gene>